<gene>
    <name evidence="3" type="ORF">ENI34_02140</name>
</gene>
<sequence length="825" mass="96329">MIDILVMIYHYFRASSENLLKNKTLYGIMVVMALVLGCKALKGENLLINGDFETGIAPGWEPSFVQGVTVKIDTFVHYSGGSSLKIENFRTENNEFYGCNQRVKDFIRGRWYRVVAAVKASNYSGRIGIAVHYFDAHGRKLPIKNADLSINCSDENKDWGIYHLNFYTHREASSILIALYIKGNGTVWFDDVRLSALEENSGDTLKTSDGAYLLHREKATVWFEYAEKKVFRHTHPPQDQKNGIEIFCAKNEWESFQIVIVPQDGFKRCSIKFSDLLAKQNNDVIPKHLFSSYKVGYVKVNQASNTDGVAGLHPDYLKPDSVFDLSRQVNNPIWVNVFIPSHINSGIYTGEVTLVFQDDYSVHIPIKVNVWDFVLPRENHIFIRSNFWLSLIKQYDHRKEAEILKDYYNNLHSHRVNVLRNVSLKTEYIQGKLICHFAEFDEKVEKLFKDYGFDAITVGPFLGDASGWRYRRKWMGVETGSNEFWDLLKEYCRKLESHLKKRGWLEKCWLQYWDEPRLEDVGYDKIIQIAKVIKESAPRLKIFMTTKPFPELRGLIDIWCIPFNRQSFDEAEVHKRQSAGDLIFVYHNDPYIDTPLIDKRLYAWRYWKANVDGAYSWWNLTHWEENPYYNSRMLQSGAGGKKVSLKAGDGVLLYPNPDFSGPPINSLRWEIFRQGLEDYEYFWILTQRIKKVLNRLEDNRFFSDYQHYKPDKLVGNLIKDYLSTWERSISSLYRIRRKIAQEILEVDEHPYIFVKTIPEEGSKVKDHIKIYGLTESGVHIYIEGIKSAVDDHGLFEARVKVPREKILTIVARQGNKKKEIKLEFK</sequence>
<evidence type="ECO:0000259" key="2">
    <source>
        <dbReference type="Pfam" id="PF22680"/>
    </source>
</evidence>
<dbReference type="InterPro" id="IPR025150">
    <property type="entry name" value="GH123_cat"/>
</dbReference>
<dbReference type="InterPro" id="IPR008979">
    <property type="entry name" value="Galactose-bd-like_sf"/>
</dbReference>
<reference evidence="3" key="1">
    <citation type="journal article" date="2020" name="mSystems">
        <title>Genome- and Community-Level Interaction Insights into Carbon Utilization and Element Cycling Functions of Hydrothermarchaeota in Hydrothermal Sediment.</title>
        <authorList>
            <person name="Zhou Z."/>
            <person name="Liu Y."/>
            <person name="Xu W."/>
            <person name="Pan J."/>
            <person name="Luo Z.H."/>
            <person name="Li M."/>
        </authorList>
    </citation>
    <scope>NUCLEOTIDE SEQUENCE</scope>
    <source>
        <strain evidence="3">HyVt-388</strain>
    </source>
</reference>
<accession>A0A9C9EL46</accession>
<dbReference type="Pfam" id="PF13320">
    <property type="entry name" value="GH123_cat"/>
    <property type="match status" value="1"/>
</dbReference>
<evidence type="ECO:0000313" key="4">
    <source>
        <dbReference type="Proteomes" id="UP000885826"/>
    </source>
</evidence>
<dbReference type="EMBL" id="DRIG01000025">
    <property type="protein sequence ID" value="HEC77927.1"/>
    <property type="molecule type" value="Genomic_DNA"/>
</dbReference>
<dbReference type="AlphaFoldDB" id="A0A9C9EL46"/>
<evidence type="ECO:0000313" key="3">
    <source>
        <dbReference type="EMBL" id="HEC77927.1"/>
    </source>
</evidence>
<organism evidence="3 4">
    <name type="scientific">candidate division WOR-3 bacterium</name>
    <dbReference type="NCBI Taxonomy" id="2052148"/>
    <lineage>
        <taxon>Bacteria</taxon>
        <taxon>Bacteria division WOR-3</taxon>
    </lineage>
</organism>
<dbReference type="Gene3D" id="2.60.120.260">
    <property type="entry name" value="Galactose-binding domain-like"/>
    <property type="match status" value="1"/>
</dbReference>
<dbReference type="SUPFAM" id="SSF49785">
    <property type="entry name" value="Galactose-binding domain-like"/>
    <property type="match status" value="1"/>
</dbReference>
<proteinExistence type="predicted"/>
<comment type="caution">
    <text evidence="3">The sequence shown here is derived from an EMBL/GenBank/DDBJ whole genome shotgun (WGS) entry which is preliminary data.</text>
</comment>
<evidence type="ECO:0000259" key="1">
    <source>
        <dbReference type="Pfam" id="PF13320"/>
    </source>
</evidence>
<dbReference type="Proteomes" id="UP000885826">
    <property type="component" value="Unassembled WGS sequence"/>
</dbReference>
<protein>
    <submittedName>
        <fullName evidence="3">DUF4091 domain-containing protein</fullName>
    </submittedName>
</protein>
<feature type="domain" description="Glycoside hydrolase 123 N-terminal" evidence="2">
    <location>
        <begin position="232"/>
        <end position="354"/>
    </location>
</feature>
<name>A0A9C9EL46_UNCW3</name>
<feature type="domain" description="Glycoside hydrolase 123 catalytic" evidence="1">
    <location>
        <begin position="471"/>
        <end position="684"/>
    </location>
</feature>
<dbReference type="InterPro" id="IPR053850">
    <property type="entry name" value="Glyco_hydro_123_N_2"/>
</dbReference>
<dbReference type="Pfam" id="PF22680">
    <property type="entry name" value="Glyco_hydro_123_N_2"/>
    <property type="match status" value="1"/>
</dbReference>